<evidence type="ECO:0000313" key="1">
    <source>
        <dbReference type="EMBL" id="KAH3787477.1"/>
    </source>
</evidence>
<dbReference type="AlphaFoldDB" id="A0A9D4IWS2"/>
<protein>
    <submittedName>
        <fullName evidence="1">Uncharacterized protein</fullName>
    </submittedName>
</protein>
<keyword evidence="2" id="KW-1185">Reference proteome</keyword>
<sequence>MQETVYAEHVRHLTGSPLGCKVPILANMVPDERSPIWNEPDFERRGLENV</sequence>
<name>A0A9D4IWS2_DREPO</name>
<accession>A0A9D4IWS2</accession>
<reference evidence="1" key="2">
    <citation type="submission" date="2020-11" db="EMBL/GenBank/DDBJ databases">
        <authorList>
            <person name="McCartney M.A."/>
            <person name="Auch B."/>
            <person name="Kono T."/>
            <person name="Mallez S."/>
            <person name="Becker A."/>
            <person name="Gohl D.M."/>
            <person name="Silverstein K.A.T."/>
            <person name="Koren S."/>
            <person name="Bechman K.B."/>
            <person name="Herman A."/>
            <person name="Abrahante J.E."/>
            <person name="Garbe J."/>
        </authorList>
    </citation>
    <scope>NUCLEOTIDE SEQUENCE</scope>
    <source>
        <strain evidence="1">Duluth1</strain>
        <tissue evidence="1">Whole animal</tissue>
    </source>
</reference>
<dbReference type="EMBL" id="JAIWYP010000008">
    <property type="protein sequence ID" value="KAH3787477.1"/>
    <property type="molecule type" value="Genomic_DNA"/>
</dbReference>
<dbReference type="Proteomes" id="UP000828390">
    <property type="component" value="Unassembled WGS sequence"/>
</dbReference>
<comment type="caution">
    <text evidence="1">The sequence shown here is derived from an EMBL/GenBank/DDBJ whole genome shotgun (WGS) entry which is preliminary data.</text>
</comment>
<proteinExistence type="predicted"/>
<reference evidence="1" key="1">
    <citation type="journal article" date="2019" name="bioRxiv">
        <title>The Genome of the Zebra Mussel, Dreissena polymorpha: A Resource for Invasive Species Research.</title>
        <authorList>
            <person name="McCartney M.A."/>
            <person name="Auch B."/>
            <person name="Kono T."/>
            <person name="Mallez S."/>
            <person name="Zhang Y."/>
            <person name="Obille A."/>
            <person name="Becker A."/>
            <person name="Abrahante J.E."/>
            <person name="Garbe J."/>
            <person name="Badalamenti J.P."/>
            <person name="Herman A."/>
            <person name="Mangelson H."/>
            <person name="Liachko I."/>
            <person name="Sullivan S."/>
            <person name="Sone E.D."/>
            <person name="Koren S."/>
            <person name="Silverstein K.A.T."/>
            <person name="Beckman K.B."/>
            <person name="Gohl D.M."/>
        </authorList>
    </citation>
    <scope>NUCLEOTIDE SEQUENCE</scope>
    <source>
        <strain evidence="1">Duluth1</strain>
        <tissue evidence="1">Whole animal</tissue>
    </source>
</reference>
<organism evidence="1 2">
    <name type="scientific">Dreissena polymorpha</name>
    <name type="common">Zebra mussel</name>
    <name type="synonym">Mytilus polymorpha</name>
    <dbReference type="NCBI Taxonomy" id="45954"/>
    <lineage>
        <taxon>Eukaryota</taxon>
        <taxon>Metazoa</taxon>
        <taxon>Spiralia</taxon>
        <taxon>Lophotrochozoa</taxon>
        <taxon>Mollusca</taxon>
        <taxon>Bivalvia</taxon>
        <taxon>Autobranchia</taxon>
        <taxon>Heteroconchia</taxon>
        <taxon>Euheterodonta</taxon>
        <taxon>Imparidentia</taxon>
        <taxon>Neoheterodontei</taxon>
        <taxon>Myida</taxon>
        <taxon>Dreissenoidea</taxon>
        <taxon>Dreissenidae</taxon>
        <taxon>Dreissena</taxon>
    </lineage>
</organism>
<evidence type="ECO:0000313" key="2">
    <source>
        <dbReference type="Proteomes" id="UP000828390"/>
    </source>
</evidence>
<gene>
    <name evidence="1" type="ORF">DPMN_165601</name>
</gene>